<dbReference type="EMBL" id="FNQN01000001">
    <property type="protein sequence ID" value="SDZ81351.1"/>
    <property type="molecule type" value="Genomic_DNA"/>
</dbReference>
<gene>
    <name evidence="2" type="ORF">SAMN05660420_00439</name>
</gene>
<feature type="transmembrane region" description="Helical" evidence="1">
    <location>
        <begin position="20"/>
        <end position="43"/>
    </location>
</feature>
<dbReference type="Gene3D" id="3.30.700.10">
    <property type="entry name" value="Glycoprotein, Type 4 Pilin"/>
    <property type="match status" value="1"/>
</dbReference>
<dbReference type="PROSITE" id="PS00409">
    <property type="entry name" value="PROKAR_NTER_METHYL"/>
    <property type="match status" value="1"/>
</dbReference>
<keyword evidence="1" id="KW-0812">Transmembrane</keyword>
<dbReference type="SUPFAM" id="SSF54523">
    <property type="entry name" value="Pili subunits"/>
    <property type="match status" value="1"/>
</dbReference>
<evidence type="ECO:0000313" key="3">
    <source>
        <dbReference type="Proteomes" id="UP000199409"/>
    </source>
</evidence>
<dbReference type="Proteomes" id="UP000199409">
    <property type="component" value="Unassembled WGS sequence"/>
</dbReference>
<dbReference type="Pfam" id="PF07963">
    <property type="entry name" value="N_methyl"/>
    <property type="match status" value="1"/>
</dbReference>
<dbReference type="InterPro" id="IPR012902">
    <property type="entry name" value="N_methyl_site"/>
</dbReference>
<dbReference type="AlphaFoldDB" id="A0A1H3W3C8"/>
<keyword evidence="3" id="KW-1185">Reference proteome</keyword>
<accession>A0A1H3W3C8</accession>
<dbReference type="InterPro" id="IPR045584">
    <property type="entry name" value="Pilin-like"/>
</dbReference>
<organism evidence="2 3">
    <name type="scientific">Desulfuromusa kysingii</name>
    <dbReference type="NCBI Taxonomy" id="37625"/>
    <lineage>
        <taxon>Bacteria</taxon>
        <taxon>Pseudomonadati</taxon>
        <taxon>Thermodesulfobacteriota</taxon>
        <taxon>Desulfuromonadia</taxon>
        <taxon>Desulfuromonadales</taxon>
        <taxon>Geopsychrobacteraceae</taxon>
        <taxon>Desulfuromusa</taxon>
    </lineage>
</organism>
<reference evidence="2 3" key="1">
    <citation type="submission" date="2016-10" db="EMBL/GenBank/DDBJ databases">
        <authorList>
            <person name="de Groot N.N."/>
        </authorList>
    </citation>
    <scope>NUCLEOTIDE SEQUENCE [LARGE SCALE GENOMIC DNA]</scope>
    <source>
        <strain evidence="2 3">DSM 7343</strain>
    </source>
</reference>
<protein>
    <submittedName>
        <fullName evidence="2">General secretion pathway protein H</fullName>
    </submittedName>
</protein>
<name>A0A1H3W3C8_9BACT</name>
<keyword evidence="1" id="KW-1133">Transmembrane helix</keyword>
<evidence type="ECO:0000256" key="1">
    <source>
        <dbReference type="SAM" id="Phobius"/>
    </source>
</evidence>
<keyword evidence="1" id="KW-0472">Membrane</keyword>
<dbReference type="STRING" id="37625.SAMN05660420_00439"/>
<evidence type="ECO:0000313" key="2">
    <source>
        <dbReference type="EMBL" id="SDZ81351.1"/>
    </source>
</evidence>
<sequence>MVKVKPSMSQTGTLTSRGGFTLVELLVVIVILSLISFISVPLLSNNSERDEKLVVRRIAGTVKQLYNEATLTRDEHLLTFHFARNSLLAYRLRSSDGVIEKEPFGREVKLSPLYIRQVSIEGEGNFNSGEVTIRIFPLGWMEPTQLVLGRESEGELVLTFSPLTGAITIDDEQTAEQ</sequence>
<dbReference type="NCBIfam" id="TIGR02532">
    <property type="entry name" value="IV_pilin_GFxxxE"/>
    <property type="match status" value="1"/>
</dbReference>
<proteinExistence type="predicted"/>